<dbReference type="SUPFAM" id="SSF52540">
    <property type="entry name" value="P-loop containing nucleoside triphosphate hydrolases"/>
    <property type="match status" value="2"/>
</dbReference>
<reference evidence="6 7" key="1">
    <citation type="submission" date="2019-03" db="EMBL/GenBank/DDBJ databases">
        <title>First draft genome of Liparis tanakae, snailfish: a comprehensive survey of snailfish specific genes.</title>
        <authorList>
            <person name="Kim W."/>
            <person name="Song I."/>
            <person name="Jeong J.-H."/>
            <person name="Kim D."/>
            <person name="Kim S."/>
            <person name="Ryu S."/>
            <person name="Song J.Y."/>
            <person name="Lee S.K."/>
        </authorList>
    </citation>
    <scope>NUCLEOTIDE SEQUENCE [LARGE SCALE GENOMIC DNA]</scope>
    <source>
        <tissue evidence="6">Muscle</tissue>
    </source>
</reference>
<feature type="compositionally biased region" description="Basic and acidic residues" evidence="4">
    <location>
        <begin position="675"/>
        <end position="700"/>
    </location>
</feature>
<evidence type="ECO:0000256" key="2">
    <source>
        <dbReference type="ARBA" id="ARBA00022741"/>
    </source>
</evidence>
<dbReference type="InterPro" id="IPR006703">
    <property type="entry name" value="G_AIG1"/>
</dbReference>
<dbReference type="OrthoDB" id="8954335at2759"/>
<dbReference type="EMBL" id="SRLO01000915">
    <property type="protein sequence ID" value="TNN44270.1"/>
    <property type="molecule type" value="Genomic_DNA"/>
</dbReference>
<evidence type="ECO:0000256" key="1">
    <source>
        <dbReference type="ARBA" id="ARBA00008535"/>
    </source>
</evidence>
<evidence type="ECO:0000256" key="4">
    <source>
        <dbReference type="SAM" id="MobiDB-lite"/>
    </source>
</evidence>
<comment type="similarity">
    <text evidence="1">Belongs to the TRAFAC class TrmE-Era-EngA-EngB-Septin-like GTPase superfamily. AIG1/Toc34/Toc159-like paraseptin GTPase family. IAN subfamily.</text>
</comment>
<dbReference type="FunFam" id="3.40.50.300:FF:000366">
    <property type="entry name" value="GTPase, IMAP family member 2"/>
    <property type="match status" value="1"/>
</dbReference>
<evidence type="ECO:0000313" key="6">
    <source>
        <dbReference type="EMBL" id="TNN44270.1"/>
    </source>
</evidence>
<dbReference type="PANTHER" id="PTHR10903">
    <property type="entry name" value="GTPASE, IMAP FAMILY MEMBER-RELATED"/>
    <property type="match status" value="1"/>
</dbReference>
<dbReference type="PROSITE" id="PS51720">
    <property type="entry name" value="G_AIG1"/>
    <property type="match status" value="2"/>
</dbReference>
<feature type="region of interest" description="Disordered" evidence="4">
    <location>
        <begin position="760"/>
        <end position="781"/>
    </location>
</feature>
<dbReference type="Pfam" id="PF04548">
    <property type="entry name" value="AIG1"/>
    <property type="match status" value="3"/>
</dbReference>
<dbReference type="InterPro" id="IPR045058">
    <property type="entry name" value="GIMA/IAN/Toc"/>
</dbReference>
<dbReference type="PANTHER" id="PTHR10903:SF170">
    <property type="entry name" value="GTPASE IMAP FAMILY MEMBER 7"/>
    <property type="match status" value="1"/>
</dbReference>
<organism evidence="6 7">
    <name type="scientific">Liparis tanakae</name>
    <name type="common">Tanaka's snailfish</name>
    <dbReference type="NCBI Taxonomy" id="230148"/>
    <lineage>
        <taxon>Eukaryota</taxon>
        <taxon>Metazoa</taxon>
        <taxon>Chordata</taxon>
        <taxon>Craniata</taxon>
        <taxon>Vertebrata</taxon>
        <taxon>Euteleostomi</taxon>
        <taxon>Actinopterygii</taxon>
        <taxon>Neopterygii</taxon>
        <taxon>Teleostei</taxon>
        <taxon>Neoteleostei</taxon>
        <taxon>Acanthomorphata</taxon>
        <taxon>Eupercaria</taxon>
        <taxon>Perciformes</taxon>
        <taxon>Cottioidei</taxon>
        <taxon>Cottales</taxon>
        <taxon>Liparidae</taxon>
        <taxon>Liparis</taxon>
    </lineage>
</organism>
<evidence type="ECO:0000256" key="3">
    <source>
        <dbReference type="ARBA" id="ARBA00023134"/>
    </source>
</evidence>
<keyword evidence="3" id="KW-0342">GTP-binding</keyword>
<feature type="domain" description="AIG1-type G" evidence="5">
    <location>
        <begin position="196"/>
        <end position="386"/>
    </location>
</feature>
<dbReference type="InterPro" id="IPR027417">
    <property type="entry name" value="P-loop_NTPase"/>
</dbReference>
<comment type="caution">
    <text evidence="6">The sequence shown here is derived from an EMBL/GenBank/DDBJ whole genome shotgun (WGS) entry which is preliminary data.</text>
</comment>
<proteinExistence type="inferred from homology"/>
<gene>
    <name evidence="6" type="primary">GIMAP4_2</name>
    <name evidence="6" type="ORF">EYF80_045553</name>
</gene>
<dbReference type="GO" id="GO:0005525">
    <property type="term" value="F:GTP binding"/>
    <property type="evidence" value="ECO:0007669"/>
    <property type="project" value="UniProtKB-KW"/>
</dbReference>
<evidence type="ECO:0000259" key="5">
    <source>
        <dbReference type="PROSITE" id="PS51720"/>
    </source>
</evidence>
<name>A0A4Z2FTS0_9TELE</name>
<dbReference type="Gene3D" id="3.40.50.300">
    <property type="entry name" value="P-loop containing nucleotide triphosphate hydrolases"/>
    <property type="match status" value="3"/>
</dbReference>
<accession>A0A4Z2FTS0</accession>
<sequence length="923" mass="106532">MAAFASELRILVFGKRPIDKTRLSDFITREKEGLYQKLTKQHTCAAGEWRGTQLKVVNTSDLFSLPEGRVRHEMRTCVALCPPGPNILLLLARPEDFNEEDRQKWEFALSFFGPDAFEYSMVVRAQKEEACSPSADQVIRGCSRRQHVVDLEEKGLADCDYKELIGKMQNIVKDNRGGHLNCIEESDPKAASVLSKPPLNLVLCGRHGAWKTSTARAILGQRPIDPTVDSSQCVQHQGEVSGRRVSVVELPALCGKPQEEVMEESLRCISLCDPEGVHAFILVIPLGSQNEEDQKELETIQDTFTSSVNDFTVILITVDSDPHSATVVKCLKESTQIRDLFRSCGDRHVVSDLRDQQQVSNVLHAVEKMTAGTSRGFTQEMMVKPRAVEAARPKPAPRRDVYEDANRECLRIVLIGKTGSGKSASANTILGKACFKSKASPRSVTEFCHKETGEIEGRPVAIVDTPGLYDTTLSNEEVKQELVKCVTMLAPGPHVFLLVLQVGRLTQEEKDTVELIKGFFGKKSKDYIIVIFTRGDDLQGKSFNSYMQEDSEGFVGKLLDDCGGRYQVFNNKQHNIDSVRELLSKIDSMVKKNGGDCYTSNMFQEAEAAIQKEMKRILKGKEGEIEREKTDFENKHIEVIQAKQKKLTEQATKTQREGELKTKLIQMKAEHIKLEQEKMERDQEERRAQERETKMQDEIQQKQWKQSLEVASKAQVENGEERRRIWEKERSERWENQSKEEQQRRLEKQAQLQRLKEEYEQEKLQHERQRKEDRLRREKEETELKKLQETLMRNLTVIQNKHEEDARRQAEDFNDFRQMYADDFEALTEKHGKDMEHLKERHQKHNELLVQQLCKHKSYRRDFDRLLRKQEDERNEMIGTLRPPNGEHVHEHISELKVKHEEEQNQWIQEHVKKARRRNCPVL</sequence>
<dbReference type="Proteomes" id="UP000314294">
    <property type="component" value="Unassembled WGS sequence"/>
</dbReference>
<protein>
    <submittedName>
        <fullName evidence="6">GTPase IMAP family member 4</fullName>
    </submittedName>
</protein>
<evidence type="ECO:0000313" key="7">
    <source>
        <dbReference type="Proteomes" id="UP000314294"/>
    </source>
</evidence>
<feature type="region of interest" description="Disordered" evidence="4">
    <location>
        <begin position="675"/>
        <end position="722"/>
    </location>
</feature>
<dbReference type="CDD" id="cd01852">
    <property type="entry name" value="AIG1"/>
    <property type="match status" value="1"/>
</dbReference>
<feature type="domain" description="AIG1-type G" evidence="5">
    <location>
        <begin position="407"/>
        <end position="607"/>
    </location>
</feature>
<keyword evidence="7" id="KW-1185">Reference proteome</keyword>
<dbReference type="AlphaFoldDB" id="A0A4Z2FTS0"/>
<keyword evidence="2" id="KW-0547">Nucleotide-binding</keyword>